<gene>
    <name evidence="1" type="ORF">M0M57_00235</name>
</gene>
<proteinExistence type="predicted"/>
<keyword evidence="1" id="KW-0808">Transferase</keyword>
<dbReference type="Pfam" id="PF13692">
    <property type="entry name" value="Glyco_trans_1_4"/>
    <property type="match status" value="1"/>
</dbReference>
<evidence type="ECO:0000313" key="1">
    <source>
        <dbReference type="EMBL" id="UPQ79283.1"/>
    </source>
</evidence>
<dbReference type="EC" id="2.4.-.-" evidence="1"/>
<dbReference type="Proteomes" id="UP000830583">
    <property type="component" value="Chromosome"/>
</dbReference>
<protein>
    <submittedName>
        <fullName evidence="1">Glycosyltransferase</fullName>
        <ecNumber evidence="1">2.4.-.-</ecNumber>
    </submittedName>
</protein>
<dbReference type="Gene3D" id="3.40.50.2000">
    <property type="entry name" value="Glycogen Phosphorylase B"/>
    <property type="match status" value="2"/>
</dbReference>
<keyword evidence="2" id="KW-1185">Reference proteome</keyword>
<dbReference type="SUPFAM" id="SSF53756">
    <property type="entry name" value="UDP-Glycosyltransferase/glycogen phosphorylase"/>
    <property type="match status" value="1"/>
</dbReference>
<evidence type="ECO:0000313" key="2">
    <source>
        <dbReference type="Proteomes" id="UP000830583"/>
    </source>
</evidence>
<name>A0ABY4KHV4_9FLAO</name>
<organism evidence="1 2">
    <name type="scientific">Flavobacterium azooxidireducens</name>
    <dbReference type="NCBI Taxonomy" id="1871076"/>
    <lineage>
        <taxon>Bacteria</taxon>
        <taxon>Pseudomonadati</taxon>
        <taxon>Bacteroidota</taxon>
        <taxon>Flavobacteriia</taxon>
        <taxon>Flavobacteriales</taxon>
        <taxon>Flavobacteriaceae</taxon>
        <taxon>Flavobacterium</taxon>
    </lineage>
</organism>
<sequence>MKILYFTKYTRKGASSRLRSFQYFPFLESQGNQVTVKPLFDDAYLESLYQGKKDSIGSLKGYFKRFFLLFTVFRYDRVVIEKELFPYIPAVFERVLALFGVNYVVDYDDAIFHNYDRHPNPVIRFVLKNKIDVVMQKSGTVIAGNSYLAERAQNAGAKNVVIIPTVIDTNRYQIKEFTDSKPFVIGWIGSPSTFKYLKPLQPVFKKLAQDHAIALHIVGATESLGLPSIEKHIPWSEETEVASILTFDVGIMPLNDTPWEKGKCSYKLIQYMGCGIPVIASPVGMNVEVVKEDVNGFLATNEAEWLNSFLHYLSNAEQQHLHGKNNSIFVEYHFSLKSAQHNYFKAIAN</sequence>
<dbReference type="RefSeq" id="WP_248434289.1">
    <property type="nucleotide sequence ID" value="NZ_CP096205.1"/>
</dbReference>
<dbReference type="EMBL" id="CP096205">
    <property type="protein sequence ID" value="UPQ79283.1"/>
    <property type="molecule type" value="Genomic_DNA"/>
</dbReference>
<reference evidence="1" key="1">
    <citation type="submission" date="2022-04" db="EMBL/GenBank/DDBJ databases">
        <title>Consumption of N2O by Flavobacterium azooxidireducens sp. nov. isolated from Decomposing Leaf Litter of Phragmites australis (Cav.).</title>
        <authorList>
            <person name="Behrendt U."/>
            <person name="Spanner T."/>
            <person name="Augustin J."/>
            <person name="Horn M.A."/>
            <person name="Kolb S."/>
            <person name="Ulrich A."/>
        </authorList>
    </citation>
    <scope>NUCLEOTIDE SEQUENCE</scope>
    <source>
        <strain evidence="1">IGB 4-14</strain>
    </source>
</reference>
<keyword evidence="1" id="KW-0328">Glycosyltransferase</keyword>
<dbReference type="GO" id="GO:0016757">
    <property type="term" value="F:glycosyltransferase activity"/>
    <property type="evidence" value="ECO:0007669"/>
    <property type="project" value="UniProtKB-KW"/>
</dbReference>
<accession>A0ABY4KHV4</accession>